<keyword evidence="1" id="KW-0812">Transmembrane</keyword>
<evidence type="ECO:0000256" key="1">
    <source>
        <dbReference type="SAM" id="Phobius"/>
    </source>
</evidence>
<sequence length="76" mass="8557">MEGVQQTYSSEVKMKNDQLAIIASLIFFLILIIAKILGIIDITAASIISFIISLMIFNTLLKSKKSDAHFHFEQKL</sequence>
<evidence type="ECO:0000313" key="2">
    <source>
        <dbReference type="EMBL" id="PCF55297.1"/>
    </source>
</evidence>
<protein>
    <submittedName>
        <fullName evidence="2">Uncharacterized protein</fullName>
    </submittedName>
</protein>
<keyword evidence="1" id="KW-0472">Membrane</keyword>
<organism evidence="2 3">
    <name type="scientific">Staphylococcus delphini</name>
    <dbReference type="NCBI Taxonomy" id="53344"/>
    <lineage>
        <taxon>Bacteria</taxon>
        <taxon>Bacillati</taxon>
        <taxon>Bacillota</taxon>
        <taxon>Bacilli</taxon>
        <taxon>Bacillales</taxon>
        <taxon>Staphylococcaceae</taxon>
        <taxon>Staphylococcus</taxon>
        <taxon>Staphylococcus intermedius group</taxon>
    </lineage>
</organism>
<keyword evidence="1" id="KW-1133">Transmembrane helix</keyword>
<evidence type="ECO:0000313" key="3">
    <source>
        <dbReference type="Proteomes" id="UP000218335"/>
    </source>
</evidence>
<comment type="caution">
    <text evidence="2">The sequence shown here is derived from an EMBL/GenBank/DDBJ whole genome shotgun (WGS) entry which is preliminary data.</text>
</comment>
<dbReference type="AlphaFoldDB" id="A0A2A4GX64"/>
<reference evidence="2 3" key="1">
    <citation type="journal article" date="2017" name="PLoS ONE">
        <title>Development of a real-time PCR for detection of Staphylococcus pseudintermedius using a novel automated comparison of whole-genome sequences.</title>
        <authorList>
            <person name="Verstappen K.M."/>
            <person name="Huijbregts L."/>
            <person name="Spaninks M."/>
            <person name="Wagenaar J.A."/>
            <person name="Fluit A.C."/>
            <person name="Duim B."/>
        </authorList>
    </citation>
    <scope>NUCLEOTIDE SEQUENCE [LARGE SCALE GENOMIC DNA]</scope>
    <source>
        <strain evidence="2 3">215070706401-1</strain>
    </source>
</reference>
<dbReference type="EMBL" id="MWUU01000007">
    <property type="protein sequence ID" value="PCF55297.1"/>
    <property type="molecule type" value="Genomic_DNA"/>
</dbReference>
<feature type="transmembrane region" description="Helical" evidence="1">
    <location>
        <begin position="19"/>
        <end position="37"/>
    </location>
</feature>
<accession>A0A2A4GX64</accession>
<name>A0A2A4GX64_9STAP</name>
<feature type="transmembrane region" description="Helical" evidence="1">
    <location>
        <begin position="43"/>
        <end position="61"/>
    </location>
</feature>
<gene>
    <name evidence="2" type="ORF">B5C08_06510</name>
</gene>
<proteinExistence type="predicted"/>
<dbReference type="Proteomes" id="UP000218335">
    <property type="component" value="Unassembled WGS sequence"/>
</dbReference>